<feature type="compositionally biased region" description="Basic and acidic residues" evidence="2">
    <location>
        <begin position="1"/>
        <end position="12"/>
    </location>
</feature>
<dbReference type="InterPro" id="IPR038718">
    <property type="entry name" value="SNF2-like_sf"/>
</dbReference>
<dbReference type="Pfam" id="PF00176">
    <property type="entry name" value="SNF2-rel_dom"/>
    <property type="match status" value="1"/>
</dbReference>
<dbReference type="PROSITE" id="PS51194">
    <property type="entry name" value="HELICASE_CTER"/>
    <property type="match status" value="1"/>
</dbReference>
<dbReference type="InterPro" id="IPR050496">
    <property type="entry name" value="SNF2_RAD54_helicase_repair"/>
</dbReference>
<dbReference type="GO" id="GO:0016787">
    <property type="term" value="F:hydrolase activity"/>
    <property type="evidence" value="ECO:0007669"/>
    <property type="project" value="UniProtKB-KW"/>
</dbReference>
<dbReference type="InterPro" id="IPR014001">
    <property type="entry name" value="Helicase_ATP-bd"/>
</dbReference>
<dbReference type="PANTHER" id="PTHR45629:SF7">
    <property type="entry name" value="DNA EXCISION REPAIR PROTEIN ERCC-6-RELATED"/>
    <property type="match status" value="1"/>
</dbReference>
<reference evidence="5 6" key="1">
    <citation type="journal article" date="2024" name="Nat. Commun.">
        <title>Phylogenomics reveals the evolutionary origins of lichenization in chlorophyte algae.</title>
        <authorList>
            <person name="Puginier C."/>
            <person name="Libourel C."/>
            <person name="Otte J."/>
            <person name="Skaloud P."/>
            <person name="Haon M."/>
            <person name="Grisel S."/>
            <person name="Petersen M."/>
            <person name="Berrin J.G."/>
            <person name="Delaux P.M."/>
            <person name="Dal Grande F."/>
            <person name="Keller J."/>
        </authorList>
    </citation>
    <scope>NUCLEOTIDE SEQUENCE [LARGE SCALE GENOMIC DNA]</scope>
    <source>
        <strain evidence="5 6">SAG 2043</strain>
    </source>
</reference>
<dbReference type="Proteomes" id="UP001489004">
    <property type="component" value="Unassembled WGS sequence"/>
</dbReference>
<organism evidence="5 6">
    <name type="scientific">[Myrmecia] bisecta</name>
    <dbReference type="NCBI Taxonomy" id="41462"/>
    <lineage>
        <taxon>Eukaryota</taxon>
        <taxon>Viridiplantae</taxon>
        <taxon>Chlorophyta</taxon>
        <taxon>core chlorophytes</taxon>
        <taxon>Trebouxiophyceae</taxon>
        <taxon>Trebouxiales</taxon>
        <taxon>Trebouxiaceae</taxon>
        <taxon>Myrmecia</taxon>
    </lineage>
</organism>
<dbReference type="CDD" id="cd18004">
    <property type="entry name" value="DEXHc_RAD54"/>
    <property type="match status" value="1"/>
</dbReference>
<feature type="domain" description="Helicase C-terminal" evidence="4">
    <location>
        <begin position="397"/>
        <end position="565"/>
    </location>
</feature>
<dbReference type="GO" id="GO:0045003">
    <property type="term" value="P:double-strand break repair via synthesis-dependent strand annealing"/>
    <property type="evidence" value="ECO:0007669"/>
    <property type="project" value="TreeGrafter"/>
</dbReference>
<proteinExistence type="predicted"/>
<accession>A0AAW1QBH5</accession>
<feature type="region of interest" description="Disordered" evidence="2">
    <location>
        <begin position="1"/>
        <end position="35"/>
    </location>
</feature>
<dbReference type="CDD" id="cd18793">
    <property type="entry name" value="SF2_C_SNF"/>
    <property type="match status" value="1"/>
</dbReference>
<dbReference type="InterPro" id="IPR001650">
    <property type="entry name" value="Helicase_C-like"/>
</dbReference>
<dbReference type="Gene3D" id="3.40.50.10810">
    <property type="entry name" value="Tandem AAA-ATPase domain"/>
    <property type="match status" value="1"/>
</dbReference>
<dbReference type="InterPro" id="IPR027417">
    <property type="entry name" value="P-loop_NTPase"/>
</dbReference>
<dbReference type="InterPro" id="IPR000330">
    <property type="entry name" value="SNF2_N"/>
</dbReference>
<dbReference type="Pfam" id="PF00271">
    <property type="entry name" value="Helicase_C"/>
    <property type="match status" value="1"/>
</dbReference>
<dbReference type="GO" id="GO:0005524">
    <property type="term" value="F:ATP binding"/>
    <property type="evidence" value="ECO:0007669"/>
    <property type="project" value="InterPro"/>
</dbReference>
<dbReference type="SMART" id="SM00487">
    <property type="entry name" value="DEXDc"/>
    <property type="match status" value="1"/>
</dbReference>
<dbReference type="PROSITE" id="PS51192">
    <property type="entry name" value="HELICASE_ATP_BIND_1"/>
    <property type="match status" value="1"/>
</dbReference>
<dbReference type="InterPro" id="IPR049730">
    <property type="entry name" value="SNF2/RAD54-like_C"/>
</dbReference>
<evidence type="ECO:0000256" key="1">
    <source>
        <dbReference type="ARBA" id="ARBA00022801"/>
    </source>
</evidence>
<dbReference type="GO" id="GO:0015616">
    <property type="term" value="F:DNA translocase activity"/>
    <property type="evidence" value="ECO:0007669"/>
    <property type="project" value="TreeGrafter"/>
</dbReference>
<dbReference type="GO" id="GO:0007131">
    <property type="term" value="P:reciprocal meiotic recombination"/>
    <property type="evidence" value="ECO:0007669"/>
    <property type="project" value="TreeGrafter"/>
</dbReference>
<feature type="domain" description="Helicase ATP-binding" evidence="3">
    <location>
        <begin position="41"/>
        <end position="216"/>
    </location>
</feature>
<dbReference type="SMART" id="SM00490">
    <property type="entry name" value="HELICc"/>
    <property type="match status" value="1"/>
</dbReference>
<protein>
    <submittedName>
        <fullName evidence="5">Uncharacterized protein</fullName>
    </submittedName>
</protein>
<evidence type="ECO:0000256" key="2">
    <source>
        <dbReference type="SAM" id="MobiDB-lite"/>
    </source>
</evidence>
<dbReference type="Gene3D" id="3.40.50.300">
    <property type="entry name" value="P-loop containing nucleotide triphosphate hydrolases"/>
    <property type="match status" value="1"/>
</dbReference>
<keyword evidence="6" id="KW-1185">Reference proteome</keyword>
<sequence length="744" mass="81548">MGVGREQQDSKRPQQQQQQEGEQHKPSQVAGERSLAKQGANVTAKRFYGAILADDMGLGKTLQAITLLWTLLTNGVHGKPTCQRALVLCPSSLVQNWEAEVQKWLGTRLPATVLDDTRAQVVKDKLGRFCSGFADSRRPQLLIMSYTTYRIHAALVIKKNMDLLTCDEAHQLKNGESQIANAVMELPAKRRLLLSGTPIQNDLLEFYTMVNITNPNLLGDLATFRKRFQTPIVHGRDAGASDAEAKLGAARSEELVKVVNEFMLRRTNTILQELLPPRIEQVVFCRMSALQTQLYQHFLISAPVQAALNSSQASSKGSGALSLSTLPAIGALQKLCCHPDLVYGLCSKPPDPVPEASGQRAVLTGFENGTHVFAKPSVYPAYQQGTCQTAHSGKVMVLESILKAVRTAEQDASNRDKVVVVSNYTDALDILQKMCSANGWPTLRIDGSNSVKQRQPLVNQFNDPTHESFVFLLSSKAAGMGLNIIGANRLVMFDCDWNPANDAQAMARVWREGQQKNVFIYRLLTTGSIEEKIYQRQIAKVGLSKAVMEEAGNAAAVPQFSREELRGLFKIQQDTVCDTHTAITCPCTGHTCYPAGSREESEGLLAWAHLQDASGAADPVWQRMSSWIRDKFVTFLFSDHTVRRKQKPGSTPGAAAAEDAEEDLEEGNTARIEADHDNEPDEQEAAKSADCAVSEAEDVLTTSDDGVEKENANSRSSGSQSESDDDFEKRPLAATQRHNSQPAA</sequence>
<dbReference type="GO" id="GO:0005634">
    <property type="term" value="C:nucleus"/>
    <property type="evidence" value="ECO:0007669"/>
    <property type="project" value="TreeGrafter"/>
</dbReference>
<dbReference type="Gene3D" id="1.20.120.850">
    <property type="entry name" value="SWI2/SNF2 ATPases, N-terminal domain"/>
    <property type="match status" value="1"/>
</dbReference>
<name>A0AAW1QBH5_9CHLO</name>
<evidence type="ECO:0000259" key="3">
    <source>
        <dbReference type="PROSITE" id="PS51192"/>
    </source>
</evidence>
<dbReference type="PANTHER" id="PTHR45629">
    <property type="entry name" value="SNF2/RAD54 FAMILY MEMBER"/>
    <property type="match status" value="1"/>
</dbReference>
<feature type="region of interest" description="Disordered" evidence="2">
    <location>
        <begin position="643"/>
        <end position="744"/>
    </location>
</feature>
<evidence type="ECO:0000313" key="5">
    <source>
        <dbReference type="EMBL" id="KAK9817924.1"/>
    </source>
</evidence>
<dbReference type="SUPFAM" id="SSF52540">
    <property type="entry name" value="P-loop containing nucleoside triphosphate hydrolases"/>
    <property type="match status" value="2"/>
</dbReference>
<keyword evidence="1" id="KW-0378">Hydrolase</keyword>
<dbReference type="AlphaFoldDB" id="A0AAW1QBH5"/>
<evidence type="ECO:0000313" key="6">
    <source>
        <dbReference type="Proteomes" id="UP001489004"/>
    </source>
</evidence>
<evidence type="ECO:0000259" key="4">
    <source>
        <dbReference type="PROSITE" id="PS51194"/>
    </source>
</evidence>
<gene>
    <name evidence="5" type="ORF">WJX72_004324</name>
</gene>
<dbReference type="EMBL" id="JALJOR010000004">
    <property type="protein sequence ID" value="KAK9817924.1"/>
    <property type="molecule type" value="Genomic_DNA"/>
</dbReference>
<comment type="caution">
    <text evidence="5">The sequence shown here is derived from an EMBL/GenBank/DDBJ whole genome shotgun (WGS) entry which is preliminary data.</text>
</comment>